<dbReference type="EMBL" id="CP091508">
    <property type="protein sequence ID" value="UOO83078.1"/>
    <property type="molecule type" value="Genomic_DNA"/>
</dbReference>
<dbReference type="NCBIfam" id="TIGR01783">
    <property type="entry name" value="TonB-siderophor"/>
    <property type="match status" value="1"/>
</dbReference>
<feature type="signal peptide" evidence="16">
    <location>
        <begin position="1"/>
        <end position="24"/>
    </location>
</feature>
<dbReference type="RefSeq" id="WP_244787401.1">
    <property type="nucleotide sequence ID" value="NZ_CP091508.1"/>
</dbReference>
<evidence type="ECO:0000259" key="18">
    <source>
        <dbReference type="Pfam" id="PF07715"/>
    </source>
</evidence>
<evidence type="ECO:0000256" key="10">
    <source>
        <dbReference type="ARBA" id="ARBA00023077"/>
    </source>
</evidence>
<evidence type="ECO:0000259" key="17">
    <source>
        <dbReference type="Pfam" id="PF00593"/>
    </source>
</evidence>
<organism evidence="19 20">
    <name type="scientific">Uruburuella testudinis</name>
    <dbReference type="NCBI Taxonomy" id="1282863"/>
    <lineage>
        <taxon>Bacteria</taxon>
        <taxon>Pseudomonadati</taxon>
        <taxon>Pseudomonadota</taxon>
        <taxon>Betaproteobacteria</taxon>
        <taxon>Neisseriales</taxon>
        <taxon>Neisseriaceae</taxon>
        <taxon>Uruburuella</taxon>
    </lineage>
</organism>
<keyword evidence="9" id="KW-0406">Ion transport</keyword>
<dbReference type="InterPro" id="IPR039426">
    <property type="entry name" value="TonB-dep_rcpt-like"/>
</dbReference>
<evidence type="ECO:0000313" key="19">
    <source>
        <dbReference type="EMBL" id="UOO83078.1"/>
    </source>
</evidence>
<dbReference type="PANTHER" id="PTHR32552:SF68">
    <property type="entry name" value="FERRICHROME OUTER MEMBRANE TRANSPORTER_PHAGE RECEPTOR"/>
    <property type="match status" value="1"/>
</dbReference>
<evidence type="ECO:0000256" key="6">
    <source>
        <dbReference type="ARBA" id="ARBA00022692"/>
    </source>
</evidence>
<evidence type="ECO:0000256" key="16">
    <source>
        <dbReference type="SAM" id="SignalP"/>
    </source>
</evidence>
<keyword evidence="4 14" id="KW-1134">Transmembrane beta strand</keyword>
<keyword evidence="12 19" id="KW-0675">Receptor</keyword>
<dbReference type="PANTHER" id="PTHR32552">
    <property type="entry name" value="FERRICHROME IRON RECEPTOR-RELATED"/>
    <property type="match status" value="1"/>
</dbReference>
<evidence type="ECO:0000256" key="12">
    <source>
        <dbReference type="ARBA" id="ARBA00023170"/>
    </source>
</evidence>
<feature type="chain" id="PRO_5046643034" evidence="16">
    <location>
        <begin position="25"/>
        <end position="760"/>
    </location>
</feature>
<sequence length="760" mass="84801">MGVKHIFFRLTVLQSALLAGFTQAADIPAAQTTLETVEVQGHRNAARYGYIQSNGTSATATKTNTPVKNTPNSVSVITRRHLDERDPPDLPATLAYTSGISRSGYRGENTMIEASVRGIGGDLGGAGAPAYGGTELPHINGMRYYAHLEFNPYIVDHIDVLKGPASVLYGQANPGGIINIITKQPTGSNEHEIVVKTGSGRRKEAAIDIDRALNDQLSYRLIGAAKHVEWRTGSNGKQASYTLAPSFKWQNDRTRFTLSALYENSPKAGERNFLPRKGTVDAYSDGTRIDRNFFAGDPAFNEHRNRKLRIGYAFEHQVNSHLTLSQDAAWGRYRNKMSVLAALEGARWTQDRPWGPGLRSRAVADGLLGSGEKDIYRESTVWNTHWREFQLDNRATWQFATGRLNHTLLTGLDYYDGREQFDRWEGTTQRGINSAKPVYGATVEPFRQSHNRTTGIRQLGLYLHDQMQWGGLNLQIGGRYDRARTTYTDPLAYSNRSQKLSDGRFTWRAGALYRLPHGLAPYFSYSTSFVPAVGIDNDGRALKPTTARQAEIGLKYTPAEHVMLTASLFDIRQRNLATYDAGSQVQQPDGSFSSGYATTGKARIRGAEIELQGDITPAWGISGSYTYLNQKVLEAAFDTNNNDTTRGKTHWGLPRHSASLWSDYRFRRGSLRGFSIGTGIRYQSKTWGNNFNTFRVPAYALWDLKLAYRAGERFKALRGTNIQLNIQNLTDKKYVASCADDFACFYGTGRRATLSFGYRW</sequence>
<name>A0ABY4DW81_9NEIS</name>
<keyword evidence="5" id="KW-0410">Iron transport</keyword>
<dbReference type="InterPro" id="IPR010105">
    <property type="entry name" value="TonB_sidphr_rcpt"/>
</dbReference>
<dbReference type="Pfam" id="PF00593">
    <property type="entry name" value="TonB_dep_Rec_b-barrel"/>
    <property type="match status" value="1"/>
</dbReference>
<evidence type="ECO:0000256" key="7">
    <source>
        <dbReference type="ARBA" id="ARBA00022729"/>
    </source>
</evidence>
<dbReference type="Proteomes" id="UP000829817">
    <property type="component" value="Chromosome"/>
</dbReference>
<evidence type="ECO:0000256" key="14">
    <source>
        <dbReference type="PROSITE-ProRule" id="PRU01360"/>
    </source>
</evidence>
<keyword evidence="10 15" id="KW-0798">TonB box</keyword>
<feature type="domain" description="TonB-dependent receptor-like beta-barrel" evidence="17">
    <location>
        <begin position="248"/>
        <end position="729"/>
    </location>
</feature>
<evidence type="ECO:0000256" key="9">
    <source>
        <dbReference type="ARBA" id="ARBA00023065"/>
    </source>
</evidence>
<dbReference type="InterPro" id="IPR000531">
    <property type="entry name" value="Beta-barrel_TonB"/>
</dbReference>
<keyword evidence="13 14" id="KW-0998">Cell outer membrane</keyword>
<evidence type="ECO:0000256" key="2">
    <source>
        <dbReference type="ARBA" id="ARBA00009810"/>
    </source>
</evidence>
<dbReference type="InterPro" id="IPR037066">
    <property type="entry name" value="Plug_dom_sf"/>
</dbReference>
<evidence type="ECO:0000256" key="8">
    <source>
        <dbReference type="ARBA" id="ARBA00023004"/>
    </source>
</evidence>
<evidence type="ECO:0000256" key="11">
    <source>
        <dbReference type="ARBA" id="ARBA00023136"/>
    </source>
</evidence>
<proteinExistence type="inferred from homology"/>
<gene>
    <name evidence="19" type="ORF">LVJ83_06360</name>
</gene>
<dbReference type="InterPro" id="IPR012910">
    <property type="entry name" value="Plug_dom"/>
</dbReference>
<dbReference type="CDD" id="cd01347">
    <property type="entry name" value="ligand_gated_channel"/>
    <property type="match status" value="1"/>
</dbReference>
<evidence type="ECO:0000256" key="3">
    <source>
        <dbReference type="ARBA" id="ARBA00022448"/>
    </source>
</evidence>
<evidence type="ECO:0000256" key="15">
    <source>
        <dbReference type="RuleBase" id="RU003357"/>
    </source>
</evidence>
<keyword evidence="11 14" id="KW-0472">Membrane</keyword>
<dbReference type="SUPFAM" id="SSF56935">
    <property type="entry name" value="Porins"/>
    <property type="match status" value="1"/>
</dbReference>
<keyword evidence="6 14" id="KW-0812">Transmembrane</keyword>
<protein>
    <submittedName>
        <fullName evidence="19">TonB-dependent siderophore receptor</fullName>
    </submittedName>
</protein>
<evidence type="ECO:0000256" key="4">
    <source>
        <dbReference type="ARBA" id="ARBA00022452"/>
    </source>
</evidence>
<feature type="domain" description="TonB-dependent receptor plug" evidence="18">
    <location>
        <begin position="67"/>
        <end position="177"/>
    </location>
</feature>
<dbReference type="PROSITE" id="PS52016">
    <property type="entry name" value="TONB_DEPENDENT_REC_3"/>
    <property type="match status" value="1"/>
</dbReference>
<keyword evidence="7 16" id="KW-0732">Signal</keyword>
<evidence type="ECO:0000256" key="1">
    <source>
        <dbReference type="ARBA" id="ARBA00004571"/>
    </source>
</evidence>
<dbReference type="Pfam" id="PF07715">
    <property type="entry name" value="Plug"/>
    <property type="match status" value="1"/>
</dbReference>
<keyword evidence="8" id="KW-0408">Iron</keyword>
<dbReference type="Gene3D" id="2.170.130.10">
    <property type="entry name" value="TonB-dependent receptor, plug domain"/>
    <property type="match status" value="1"/>
</dbReference>
<evidence type="ECO:0000256" key="13">
    <source>
        <dbReference type="ARBA" id="ARBA00023237"/>
    </source>
</evidence>
<comment type="similarity">
    <text evidence="2 14 15">Belongs to the TonB-dependent receptor family.</text>
</comment>
<dbReference type="InterPro" id="IPR036942">
    <property type="entry name" value="Beta-barrel_TonB_sf"/>
</dbReference>
<dbReference type="Gene3D" id="2.40.170.20">
    <property type="entry name" value="TonB-dependent receptor, beta-barrel domain"/>
    <property type="match status" value="1"/>
</dbReference>
<evidence type="ECO:0000256" key="5">
    <source>
        <dbReference type="ARBA" id="ARBA00022496"/>
    </source>
</evidence>
<reference evidence="19 20" key="1">
    <citation type="journal article" date="2022" name="Res Sq">
        <title>Evolution of multicellular longitudinally dividing oral cavity symbionts (Neisseriaceae).</title>
        <authorList>
            <person name="Nyongesa S."/>
            <person name="Weber P."/>
            <person name="Bernet E."/>
            <person name="Pullido F."/>
            <person name="Nieckarz M."/>
            <person name="Delaby M."/>
            <person name="Nieves C."/>
            <person name="Viehboeck T."/>
            <person name="Krause N."/>
            <person name="Rivera-Millot A."/>
            <person name="Nakamura A."/>
            <person name="Vischer N."/>
            <person name="VanNieuwenhze M."/>
            <person name="Brun Y."/>
            <person name="Cava F."/>
            <person name="Bulgheresi S."/>
            <person name="Veyrier F."/>
        </authorList>
    </citation>
    <scope>NUCLEOTIDE SEQUENCE [LARGE SCALE GENOMIC DNA]</scope>
    <source>
        <strain evidence="19 20">CCUG 63373m</strain>
    </source>
</reference>
<evidence type="ECO:0000313" key="20">
    <source>
        <dbReference type="Proteomes" id="UP000829817"/>
    </source>
</evidence>
<accession>A0ABY4DW81</accession>
<keyword evidence="3 14" id="KW-0813">Transport</keyword>
<comment type="subcellular location">
    <subcellularLocation>
        <location evidence="1 14">Cell outer membrane</location>
        <topology evidence="1 14">Multi-pass membrane protein</topology>
    </subcellularLocation>
</comment>
<keyword evidence="20" id="KW-1185">Reference proteome</keyword>